<proteinExistence type="inferred from homology"/>
<keyword evidence="4" id="KW-1185">Reference proteome</keyword>
<name>C8S4F6_9RHOB</name>
<organism evidence="3 4">
    <name type="scientific">Rhodobacter ferrooxidans</name>
    <dbReference type="NCBI Taxonomy" id="371731"/>
    <lineage>
        <taxon>Bacteria</taxon>
        <taxon>Pseudomonadati</taxon>
        <taxon>Pseudomonadota</taxon>
        <taxon>Alphaproteobacteria</taxon>
        <taxon>Rhodobacterales</taxon>
        <taxon>Rhodobacter group</taxon>
        <taxon>Rhodobacter</taxon>
    </lineage>
</organism>
<dbReference type="GO" id="GO:0120010">
    <property type="term" value="P:intermembrane phospholipid transfer"/>
    <property type="evidence" value="ECO:0007669"/>
    <property type="project" value="TreeGrafter"/>
</dbReference>
<evidence type="ECO:0000256" key="1">
    <source>
        <dbReference type="ARBA" id="ARBA00010634"/>
    </source>
</evidence>
<dbReference type="eggNOG" id="COG2853">
    <property type="taxonomic scope" value="Bacteria"/>
</dbReference>
<dbReference type="PANTHER" id="PTHR30035">
    <property type="entry name" value="LIPOPROTEIN VACJ-RELATED"/>
    <property type="match status" value="1"/>
</dbReference>
<comment type="similarity">
    <text evidence="1">Belongs to the MlaA family.</text>
</comment>
<dbReference type="PANTHER" id="PTHR30035:SF3">
    <property type="entry name" value="INTERMEMBRANE PHOSPHOLIPID TRANSPORT SYSTEM LIPOPROTEIN MLAA"/>
    <property type="match status" value="1"/>
</dbReference>
<dbReference type="InterPro" id="IPR007428">
    <property type="entry name" value="MlaA"/>
</dbReference>
<dbReference type="EMBL" id="ACYY01000025">
    <property type="protein sequence ID" value="EEW24123.1"/>
    <property type="molecule type" value="Genomic_DNA"/>
</dbReference>
<keyword evidence="2" id="KW-0732">Signal</keyword>
<dbReference type="Proteomes" id="UP000010121">
    <property type="component" value="Unassembled WGS sequence"/>
</dbReference>
<dbReference type="GO" id="GO:0016020">
    <property type="term" value="C:membrane"/>
    <property type="evidence" value="ECO:0007669"/>
    <property type="project" value="InterPro"/>
</dbReference>
<dbReference type="AlphaFoldDB" id="C8S4F6"/>
<dbReference type="STRING" id="371731.Rsw2DRAFT_2934"/>
<sequence>MEHGNLTGVPALTGMVQGRRSQRRSATVAAALLLLAACAAPPPSATIWDPNEAANRQVHAFNLAADKALVAPFANAYGKGLPEPLRRGVTNFASNLDLPGEVANGLLQVRPDRAVENTLRFVLNTTVGIGGLFDPATAIGLPGKRTDFGETLHVWGLGEGAYVELPLLGPSTERDTAGKVVDLMLNPLSLVLQKPESYVGTVAKFASKLGDRQRFSSTVDSVLYGSADSYAQMRLLYLQKRRFDLGQAVAVEDIEDPYAQ</sequence>
<keyword evidence="3" id="KW-0449">Lipoprotein</keyword>
<reference evidence="3 4" key="1">
    <citation type="submission" date="2009-08" db="EMBL/GenBank/DDBJ databases">
        <title>The draft genome of Rhodobacter sp. SW2.</title>
        <authorList>
            <consortium name="US DOE Joint Genome Institute (JGI-PGF)"/>
            <person name="Lucas S."/>
            <person name="Copeland A."/>
            <person name="Lapidus A."/>
            <person name="Glavina del Rio T."/>
            <person name="Tice H."/>
            <person name="Bruce D."/>
            <person name="Goodwin L."/>
            <person name="Pitluck S."/>
            <person name="Larimer F."/>
            <person name="Land M.L."/>
            <person name="Hauser L."/>
            <person name="Emerson D."/>
        </authorList>
    </citation>
    <scope>NUCLEOTIDE SEQUENCE [LARGE SCALE GENOMIC DNA]</scope>
    <source>
        <strain evidence="3 4">SW2</strain>
    </source>
</reference>
<evidence type="ECO:0000313" key="4">
    <source>
        <dbReference type="Proteomes" id="UP000010121"/>
    </source>
</evidence>
<accession>C8S4F6</accession>
<dbReference type="PRINTS" id="PR01805">
    <property type="entry name" value="VACJLIPOPROT"/>
</dbReference>
<evidence type="ECO:0000313" key="3">
    <source>
        <dbReference type="EMBL" id="EEW24123.1"/>
    </source>
</evidence>
<gene>
    <name evidence="3" type="ORF">Rsw2DRAFT_2934</name>
</gene>
<protein>
    <submittedName>
        <fullName evidence="3">VacJ family lipoprotein</fullName>
    </submittedName>
</protein>
<dbReference type="Pfam" id="PF04333">
    <property type="entry name" value="MlaA"/>
    <property type="match status" value="1"/>
</dbReference>
<comment type="caution">
    <text evidence="3">The sequence shown here is derived from an EMBL/GenBank/DDBJ whole genome shotgun (WGS) entry which is preliminary data.</text>
</comment>
<evidence type="ECO:0000256" key="2">
    <source>
        <dbReference type="ARBA" id="ARBA00022729"/>
    </source>
</evidence>